<dbReference type="Gene3D" id="3.40.109.10">
    <property type="entry name" value="NADH Oxidase"/>
    <property type="match status" value="2"/>
</dbReference>
<sequence>MVTATQSAFAGDRVWTDTVDSRRAIPASLEHADSHGADASGAWATSSAPTDRAEIRIALPPPALRLPHDSDPDDSDPLGLSTLLYYAVGLTGHDPRAGRWPLHRAVASARCLYPTECQVLLPHGIYRYDATHHHLLKTAELDPGSATRLLHDIGARAALVVTSRPTRTARLYGDYAPRLCAQEAGMTVGALHLTAVASGLDVEIHQDPDILSALGDGWLDSDSDTDSDTDTDTDTEYAMACLAVAPRSGDALSGQTWVPAELAKVVRARHSGPLIFDPVPEPAPRALLDDLARALATSPLPDCSAYLCVNRVSETPCGIYRTVPGDRGWQLIAERDVVPDLERIGQTDGRVSLNFRSAAATVYLAVPRARAVEQYGDDAFRRVHLAAGAAAHRVTIAAACHGLAARVHNGYDAAAAHHALGLSDPGETVVFQLAIGRVGNHAGLRLPVVF</sequence>
<feature type="domain" description="Nitroreductase" evidence="2">
    <location>
        <begin position="355"/>
        <end position="437"/>
    </location>
</feature>
<dbReference type="Pfam" id="PF00881">
    <property type="entry name" value="Nitroreductase"/>
    <property type="match status" value="1"/>
</dbReference>
<dbReference type="InterPro" id="IPR029479">
    <property type="entry name" value="Nitroreductase"/>
</dbReference>
<accession>A0ABS5KY79</accession>
<dbReference type="Proteomes" id="UP000730482">
    <property type="component" value="Unassembled WGS sequence"/>
</dbReference>
<feature type="region of interest" description="Disordered" evidence="1">
    <location>
        <begin position="30"/>
        <end position="49"/>
    </location>
</feature>
<dbReference type="InterPro" id="IPR000415">
    <property type="entry name" value="Nitroreductase-like"/>
</dbReference>
<evidence type="ECO:0000259" key="2">
    <source>
        <dbReference type="Pfam" id="PF00881"/>
    </source>
</evidence>
<name>A0ABS5KY79_9ACTN</name>
<protein>
    <submittedName>
        <fullName evidence="3">Nitroreductase family protein</fullName>
    </submittedName>
</protein>
<dbReference type="EMBL" id="JAAFYZ010000121">
    <property type="protein sequence ID" value="MBS2550960.1"/>
    <property type="molecule type" value="Genomic_DNA"/>
</dbReference>
<evidence type="ECO:0000313" key="3">
    <source>
        <dbReference type="EMBL" id="MBS2550960.1"/>
    </source>
</evidence>
<keyword evidence="4" id="KW-1185">Reference proteome</keyword>
<comment type="caution">
    <text evidence="3">The sequence shown here is derived from an EMBL/GenBank/DDBJ whole genome shotgun (WGS) entry which is preliminary data.</text>
</comment>
<reference evidence="3 4" key="1">
    <citation type="submission" date="2020-02" db="EMBL/GenBank/DDBJ databases">
        <title>Acidophilic actinobacteria isolated from forest soil.</title>
        <authorList>
            <person name="Golinska P."/>
        </authorList>
    </citation>
    <scope>NUCLEOTIDE SEQUENCE [LARGE SCALE GENOMIC DNA]</scope>
    <source>
        <strain evidence="3 4">NL8</strain>
    </source>
</reference>
<evidence type="ECO:0000256" key="1">
    <source>
        <dbReference type="SAM" id="MobiDB-lite"/>
    </source>
</evidence>
<gene>
    <name evidence="3" type="ORF">KGQ19_29215</name>
</gene>
<dbReference type="PANTHER" id="PTHR43745:SF2">
    <property type="entry name" value="NITROREDUCTASE MJ1384-RELATED"/>
    <property type="match status" value="1"/>
</dbReference>
<organism evidence="3 4">
    <name type="scientific">Catenulispora pinistramenti</name>
    <dbReference type="NCBI Taxonomy" id="2705254"/>
    <lineage>
        <taxon>Bacteria</taxon>
        <taxon>Bacillati</taxon>
        <taxon>Actinomycetota</taxon>
        <taxon>Actinomycetes</taxon>
        <taxon>Catenulisporales</taxon>
        <taxon>Catenulisporaceae</taxon>
        <taxon>Catenulispora</taxon>
    </lineage>
</organism>
<dbReference type="InterPro" id="IPR052544">
    <property type="entry name" value="Bacteriocin_Proc_Enz"/>
</dbReference>
<dbReference type="SUPFAM" id="SSF55469">
    <property type="entry name" value="FMN-dependent nitroreductase-like"/>
    <property type="match status" value="1"/>
</dbReference>
<dbReference type="RefSeq" id="WP_212014781.1">
    <property type="nucleotide sequence ID" value="NZ_JAAFYZ010000121.1"/>
</dbReference>
<evidence type="ECO:0000313" key="4">
    <source>
        <dbReference type="Proteomes" id="UP000730482"/>
    </source>
</evidence>
<proteinExistence type="predicted"/>
<dbReference type="PANTHER" id="PTHR43745">
    <property type="entry name" value="NITROREDUCTASE MJ1384-RELATED"/>
    <property type="match status" value="1"/>
</dbReference>